<evidence type="ECO:0000313" key="5">
    <source>
        <dbReference type="EMBL" id="TWT74526.1"/>
    </source>
</evidence>
<comment type="caution">
    <text evidence="5">The sequence shown here is derived from an EMBL/GenBank/DDBJ whole genome shotgun (WGS) entry which is preliminary data.</text>
</comment>
<dbReference type="PRINTS" id="PR00032">
    <property type="entry name" value="HTHARAC"/>
</dbReference>
<proteinExistence type="predicted"/>
<keyword evidence="2" id="KW-0238">DNA-binding</keyword>
<evidence type="ECO:0000313" key="6">
    <source>
        <dbReference type="Proteomes" id="UP000318478"/>
    </source>
</evidence>
<dbReference type="Gene3D" id="1.10.10.60">
    <property type="entry name" value="Homeodomain-like"/>
    <property type="match status" value="2"/>
</dbReference>
<name>A0A5C5YFM2_9BACT</name>
<dbReference type="Proteomes" id="UP000318478">
    <property type="component" value="Unassembled WGS sequence"/>
</dbReference>
<dbReference type="InterPro" id="IPR018062">
    <property type="entry name" value="HTH_AraC-typ_CS"/>
</dbReference>
<evidence type="ECO:0000259" key="4">
    <source>
        <dbReference type="PROSITE" id="PS01124"/>
    </source>
</evidence>
<dbReference type="GO" id="GO:0043565">
    <property type="term" value="F:sequence-specific DNA binding"/>
    <property type="evidence" value="ECO:0007669"/>
    <property type="project" value="InterPro"/>
</dbReference>
<dbReference type="InterPro" id="IPR018060">
    <property type="entry name" value="HTH_AraC"/>
</dbReference>
<keyword evidence="3" id="KW-0804">Transcription</keyword>
<keyword evidence="1" id="KW-0805">Transcription regulation</keyword>
<dbReference type="PROSITE" id="PS00041">
    <property type="entry name" value="HTH_ARAC_FAMILY_1"/>
    <property type="match status" value="1"/>
</dbReference>
<evidence type="ECO:0000256" key="2">
    <source>
        <dbReference type="ARBA" id="ARBA00023125"/>
    </source>
</evidence>
<reference evidence="5 6" key="1">
    <citation type="submission" date="2019-02" db="EMBL/GenBank/DDBJ databases">
        <title>Deep-cultivation of Planctomycetes and their phenomic and genomic characterization uncovers novel biology.</title>
        <authorList>
            <person name="Wiegand S."/>
            <person name="Jogler M."/>
            <person name="Boedeker C."/>
            <person name="Pinto D."/>
            <person name="Vollmers J."/>
            <person name="Rivas-Marin E."/>
            <person name="Kohn T."/>
            <person name="Peeters S.H."/>
            <person name="Heuer A."/>
            <person name="Rast P."/>
            <person name="Oberbeckmann S."/>
            <person name="Bunk B."/>
            <person name="Jeske O."/>
            <person name="Meyerdierks A."/>
            <person name="Storesund J.E."/>
            <person name="Kallscheuer N."/>
            <person name="Luecker S."/>
            <person name="Lage O.M."/>
            <person name="Pohl T."/>
            <person name="Merkel B.J."/>
            <person name="Hornburger P."/>
            <person name="Mueller R.-W."/>
            <person name="Bruemmer F."/>
            <person name="Labrenz M."/>
            <person name="Spormann A.M."/>
            <person name="Op Den Camp H."/>
            <person name="Overmann J."/>
            <person name="Amann R."/>
            <person name="Jetten M.S.M."/>
            <person name="Mascher T."/>
            <person name="Medema M.H."/>
            <person name="Devos D.P."/>
            <person name="Kaster A.-K."/>
            <person name="Ovreas L."/>
            <person name="Rohde M."/>
            <person name="Galperin M.Y."/>
            <person name="Jogler C."/>
        </authorList>
    </citation>
    <scope>NUCLEOTIDE SEQUENCE [LARGE SCALE GENOMIC DNA]</scope>
    <source>
        <strain evidence="5 6">Pla123a</strain>
    </source>
</reference>
<dbReference type="SMART" id="SM00342">
    <property type="entry name" value="HTH_ARAC"/>
    <property type="match status" value="1"/>
</dbReference>
<evidence type="ECO:0000256" key="3">
    <source>
        <dbReference type="ARBA" id="ARBA00023163"/>
    </source>
</evidence>
<dbReference type="PANTHER" id="PTHR43280">
    <property type="entry name" value="ARAC-FAMILY TRANSCRIPTIONAL REGULATOR"/>
    <property type="match status" value="1"/>
</dbReference>
<dbReference type="InterPro" id="IPR014710">
    <property type="entry name" value="RmlC-like_jellyroll"/>
</dbReference>
<dbReference type="OrthoDB" id="9778008at2"/>
<evidence type="ECO:0000256" key="1">
    <source>
        <dbReference type="ARBA" id="ARBA00023015"/>
    </source>
</evidence>
<dbReference type="InterPro" id="IPR011051">
    <property type="entry name" value="RmlC_Cupin_sf"/>
</dbReference>
<dbReference type="RefSeq" id="WP_146588970.1">
    <property type="nucleotide sequence ID" value="NZ_SJPO01000008.1"/>
</dbReference>
<dbReference type="InterPro" id="IPR020449">
    <property type="entry name" value="Tscrpt_reg_AraC-type_HTH"/>
</dbReference>
<dbReference type="Pfam" id="PF12833">
    <property type="entry name" value="HTH_18"/>
    <property type="match status" value="1"/>
</dbReference>
<dbReference type="EMBL" id="SJPO01000008">
    <property type="protein sequence ID" value="TWT74526.1"/>
    <property type="molecule type" value="Genomic_DNA"/>
</dbReference>
<dbReference type="PROSITE" id="PS01124">
    <property type="entry name" value="HTH_ARAC_FAMILY_2"/>
    <property type="match status" value="1"/>
</dbReference>
<organism evidence="5 6">
    <name type="scientific">Posidoniimonas polymericola</name>
    <dbReference type="NCBI Taxonomy" id="2528002"/>
    <lineage>
        <taxon>Bacteria</taxon>
        <taxon>Pseudomonadati</taxon>
        <taxon>Planctomycetota</taxon>
        <taxon>Planctomycetia</taxon>
        <taxon>Pirellulales</taxon>
        <taxon>Lacipirellulaceae</taxon>
        <taxon>Posidoniimonas</taxon>
    </lineage>
</organism>
<sequence>MKPAFEKLISPEGCSIRCSQGLAVKKSENRWHYHPEIELTLIERGTGTRLVGDHVESYGVGDMVLLGSNLPHHWAVVEPRKQDYTIHRAMVVQFSPSLFSEAFVAVPEMQPVGELLDRAKRGIRITGKARRNVARMMTEMRDQTASDRFISLLRCLFYVASIEETTLLASESYSPVWRTKAESRLNDILTYIHVNLADPDLTQNELADLAGMTPSAFSRFFRKATQRTVISYINEKRISLACRMLLERERSVLDISLEVGYDTVSYFNRRFRQVKGMTPREFRERFRGHAAWESLA</sequence>
<dbReference type="SUPFAM" id="SSF46689">
    <property type="entry name" value="Homeodomain-like"/>
    <property type="match status" value="2"/>
</dbReference>
<dbReference type="AlphaFoldDB" id="A0A5C5YFM2"/>
<gene>
    <name evidence="5" type="primary">tetD</name>
    <name evidence="5" type="ORF">Pla123a_33490</name>
</gene>
<dbReference type="InterPro" id="IPR009057">
    <property type="entry name" value="Homeodomain-like_sf"/>
</dbReference>
<keyword evidence="6" id="KW-1185">Reference proteome</keyword>
<protein>
    <submittedName>
        <fullName evidence="5">Transposon Tn10 TetD protein</fullName>
    </submittedName>
</protein>
<dbReference type="PANTHER" id="PTHR43280:SF27">
    <property type="entry name" value="TRANSCRIPTIONAL REGULATOR MTLR"/>
    <property type="match status" value="1"/>
</dbReference>
<dbReference type="SUPFAM" id="SSF51182">
    <property type="entry name" value="RmlC-like cupins"/>
    <property type="match status" value="1"/>
</dbReference>
<accession>A0A5C5YFM2</accession>
<feature type="domain" description="HTH araC/xylS-type" evidence="4">
    <location>
        <begin position="186"/>
        <end position="285"/>
    </location>
</feature>
<dbReference type="GO" id="GO:0003700">
    <property type="term" value="F:DNA-binding transcription factor activity"/>
    <property type="evidence" value="ECO:0007669"/>
    <property type="project" value="InterPro"/>
</dbReference>
<dbReference type="Gene3D" id="2.60.120.10">
    <property type="entry name" value="Jelly Rolls"/>
    <property type="match status" value="1"/>
</dbReference>